<keyword evidence="6 14" id="KW-0732">Signal</keyword>
<dbReference type="AlphaFoldDB" id="A0A2V1J109"/>
<evidence type="ECO:0000256" key="13">
    <source>
        <dbReference type="ARBA" id="ARBA00043832"/>
    </source>
</evidence>
<dbReference type="EC" id="3.1.3.62" evidence="4"/>
<dbReference type="Proteomes" id="UP000244925">
    <property type="component" value="Unassembled WGS sequence"/>
</dbReference>
<comment type="caution">
    <text evidence="15">The sequence shown here is derived from an EMBL/GenBank/DDBJ whole genome shotgun (WGS) entry which is preliminary data.</text>
</comment>
<dbReference type="EC" id="3.1.3.80" evidence="3"/>
<accession>A0A2V1J109</accession>
<gene>
    <name evidence="15" type="ORF">C5O25_00310</name>
</gene>
<evidence type="ECO:0000256" key="2">
    <source>
        <dbReference type="ARBA" id="ARBA00008422"/>
    </source>
</evidence>
<comment type="catalytic activity">
    <reaction evidence="13">
        <text>(2R)-2,3-bisphosphoglycerate + H2O = (2R)-2-phosphoglycerate + phosphate</text>
        <dbReference type="Rhea" id="RHEA:27381"/>
        <dbReference type="ChEBI" id="CHEBI:15377"/>
        <dbReference type="ChEBI" id="CHEBI:43474"/>
        <dbReference type="ChEBI" id="CHEBI:58248"/>
        <dbReference type="ChEBI" id="CHEBI:58289"/>
        <dbReference type="EC" id="3.1.3.80"/>
    </reaction>
    <physiologicalReaction direction="left-to-right" evidence="13">
        <dbReference type="Rhea" id="RHEA:27382"/>
    </physiologicalReaction>
</comment>
<evidence type="ECO:0000256" key="10">
    <source>
        <dbReference type="ARBA" id="ARBA00043668"/>
    </source>
</evidence>
<feature type="chain" id="PRO_5016166562" description="Multiple inositol polyphosphate phosphatase 1" evidence="14">
    <location>
        <begin position="24"/>
        <end position="418"/>
    </location>
</feature>
<dbReference type="GO" id="GO:0016020">
    <property type="term" value="C:membrane"/>
    <property type="evidence" value="ECO:0007669"/>
    <property type="project" value="UniProtKB-SubCell"/>
</dbReference>
<evidence type="ECO:0000256" key="3">
    <source>
        <dbReference type="ARBA" id="ARBA00012976"/>
    </source>
</evidence>
<dbReference type="PANTHER" id="PTHR20963">
    <property type="entry name" value="MULTIPLE INOSITOL POLYPHOSPHATE PHOSPHATASE-RELATED"/>
    <property type="match status" value="1"/>
</dbReference>
<evidence type="ECO:0000256" key="4">
    <source>
        <dbReference type="ARBA" id="ARBA00013040"/>
    </source>
</evidence>
<reference evidence="16" key="1">
    <citation type="submission" date="2018-02" db="EMBL/GenBank/DDBJ databases">
        <authorList>
            <person name="Clavel T."/>
            <person name="Strowig T."/>
        </authorList>
    </citation>
    <scope>NUCLEOTIDE SEQUENCE [LARGE SCALE GENOMIC DNA]</scope>
    <source>
        <strain evidence="16">DSM 100764</strain>
    </source>
</reference>
<comment type="similarity">
    <text evidence="2">Belongs to the histidine acid phosphatase family. MINPP1 subfamily.</text>
</comment>
<keyword evidence="16" id="KW-1185">Reference proteome</keyword>
<keyword evidence="8" id="KW-0472">Membrane</keyword>
<evidence type="ECO:0000313" key="15">
    <source>
        <dbReference type="EMBL" id="PWB09685.1"/>
    </source>
</evidence>
<evidence type="ECO:0000256" key="9">
    <source>
        <dbReference type="ARBA" id="ARBA00031642"/>
    </source>
</evidence>
<feature type="signal peptide" evidence="14">
    <location>
        <begin position="1"/>
        <end position="23"/>
    </location>
</feature>
<dbReference type="InterPro" id="IPR029033">
    <property type="entry name" value="His_PPase_superfam"/>
</dbReference>
<dbReference type="EMBL" id="PUBV01000001">
    <property type="protein sequence ID" value="PWB09685.1"/>
    <property type="molecule type" value="Genomic_DNA"/>
</dbReference>
<dbReference type="SUPFAM" id="SSF53254">
    <property type="entry name" value="Phosphoglycerate mutase-like"/>
    <property type="match status" value="1"/>
</dbReference>
<dbReference type="InterPro" id="IPR000560">
    <property type="entry name" value="His_Pase_clade-2"/>
</dbReference>
<evidence type="ECO:0000256" key="12">
    <source>
        <dbReference type="ARBA" id="ARBA00043691"/>
    </source>
</evidence>
<proteinExistence type="inferred from homology"/>
<evidence type="ECO:0000256" key="11">
    <source>
        <dbReference type="ARBA" id="ARBA00043671"/>
    </source>
</evidence>
<keyword evidence="7" id="KW-0378">Hydrolase</keyword>
<organism evidence="15 16">
    <name type="scientific">Paramuribaculum intestinale</name>
    <dbReference type="NCBI Taxonomy" id="2094151"/>
    <lineage>
        <taxon>Bacteria</taxon>
        <taxon>Pseudomonadati</taxon>
        <taxon>Bacteroidota</taxon>
        <taxon>Bacteroidia</taxon>
        <taxon>Bacteroidales</taxon>
        <taxon>Muribaculaceae</taxon>
        <taxon>Paramuribaculum</taxon>
    </lineage>
</organism>
<dbReference type="RefSeq" id="WP_107034737.1">
    <property type="nucleotide sequence ID" value="NZ_CAONGC010000002.1"/>
</dbReference>
<evidence type="ECO:0000313" key="16">
    <source>
        <dbReference type="Proteomes" id="UP000244925"/>
    </source>
</evidence>
<evidence type="ECO:0000256" key="8">
    <source>
        <dbReference type="ARBA" id="ARBA00023136"/>
    </source>
</evidence>
<comment type="catalytic activity">
    <reaction evidence="11">
        <text>1D-myo-inositol 1,2,4,5,6-pentakisphosphate + H2O = 1D-myo-inositol 1,2,5,6-tetrakisphosphate + phosphate</text>
        <dbReference type="Rhea" id="RHEA:77115"/>
        <dbReference type="ChEBI" id="CHEBI:15377"/>
        <dbReference type="ChEBI" id="CHEBI:43474"/>
        <dbReference type="ChEBI" id="CHEBI:57798"/>
        <dbReference type="ChEBI" id="CHEBI:195535"/>
        <dbReference type="EC" id="3.1.3.62"/>
    </reaction>
    <physiologicalReaction direction="left-to-right" evidence="11">
        <dbReference type="Rhea" id="RHEA:77116"/>
    </physiologicalReaction>
</comment>
<name>A0A2V1J109_9BACT</name>
<dbReference type="GeneID" id="93424201"/>
<evidence type="ECO:0000256" key="14">
    <source>
        <dbReference type="SAM" id="SignalP"/>
    </source>
</evidence>
<evidence type="ECO:0000256" key="1">
    <source>
        <dbReference type="ARBA" id="ARBA00004370"/>
    </source>
</evidence>
<evidence type="ECO:0000256" key="6">
    <source>
        <dbReference type="ARBA" id="ARBA00022729"/>
    </source>
</evidence>
<evidence type="ECO:0000256" key="5">
    <source>
        <dbReference type="ARBA" id="ARBA00018097"/>
    </source>
</evidence>
<sequence>MKRFITAISSLAALMLLFIPHTAAQTTDYTFRECLGSSMPYPDVSSTTQTPDSLRPIMINHVGRHGARYMSSGKAADNVRKALKNAVRLRTITPRGRRMLRLTEQIIERTAGRWGVLDTLGKAEQMGIGMRMYSDFPSLMRNGRINAISSYVPRCIMSMYEMTHQIARLDDKVEIHTSSGRQNNPLLRFFSDNRELEELFATDNFRLALNEASDSMVPRTVLRKMLGSGYPYNEIHDQAALTMDIYSCLAATAAMELRCDISQYVTREEFNAMWSFKNYSQHLVHSASAISAAPAKAARALLDDIITTTDRLIEGDSTVAPVQLRFGHAETLMPLLALMRIPGCYLDSDNPDEVSRQWLDFRIVPMAANFRIIVFRGPKDVIYIRADLNEQPINLIEDDPRIYLPWDEAKAYLLLRSM</sequence>
<dbReference type="Pfam" id="PF00328">
    <property type="entry name" value="His_Phos_2"/>
    <property type="match status" value="1"/>
</dbReference>
<evidence type="ECO:0000256" key="7">
    <source>
        <dbReference type="ARBA" id="ARBA00022801"/>
    </source>
</evidence>
<comment type="catalytic activity">
    <reaction evidence="10">
        <text>1D-myo-inositol 1,2,5,6-tetrakisphosphate + H2O = 1D-myo-inositol 1,2,6-trisphosphate + phosphate</text>
        <dbReference type="Rhea" id="RHEA:77119"/>
        <dbReference type="ChEBI" id="CHEBI:15377"/>
        <dbReference type="ChEBI" id="CHEBI:43474"/>
        <dbReference type="ChEBI" id="CHEBI:195535"/>
        <dbReference type="ChEBI" id="CHEBI:195537"/>
        <dbReference type="EC" id="3.1.3.62"/>
    </reaction>
    <physiologicalReaction direction="left-to-right" evidence="10">
        <dbReference type="Rhea" id="RHEA:77120"/>
    </physiologicalReaction>
</comment>
<dbReference type="GO" id="GO:0034417">
    <property type="term" value="F:bisphosphoglycerate 3-phosphatase activity"/>
    <property type="evidence" value="ECO:0007669"/>
    <property type="project" value="UniProtKB-EC"/>
</dbReference>
<protein>
    <recommendedName>
        <fullName evidence="5">Multiple inositol polyphosphate phosphatase 1</fullName>
        <ecNumber evidence="4">3.1.3.62</ecNumber>
        <ecNumber evidence="3">3.1.3.80</ecNumber>
    </recommendedName>
    <alternativeName>
        <fullName evidence="9">2,3-bisphosphoglycerate 3-phosphatase</fullName>
    </alternativeName>
</protein>
<comment type="catalytic activity">
    <reaction evidence="12">
        <text>1D-myo-inositol hexakisphosphate + H2O = 1D-myo-inositol 1,2,4,5,6-pentakisphosphate + phosphate</text>
        <dbReference type="Rhea" id="RHEA:16989"/>
        <dbReference type="ChEBI" id="CHEBI:15377"/>
        <dbReference type="ChEBI" id="CHEBI:43474"/>
        <dbReference type="ChEBI" id="CHEBI:57798"/>
        <dbReference type="ChEBI" id="CHEBI:58130"/>
        <dbReference type="EC" id="3.1.3.62"/>
    </reaction>
    <physiologicalReaction direction="left-to-right" evidence="12">
        <dbReference type="Rhea" id="RHEA:16990"/>
    </physiologicalReaction>
</comment>
<dbReference type="PANTHER" id="PTHR20963:SF8">
    <property type="entry name" value="MULTIPLE INOSITOL POLYPHOSPHATE PHOSPHATASE 1"/>
    <property type="match status" value="1"/>
</dbReference>
<comment type="subcellular location">
    <subcellularLocation>
        <location evidence="1">Membrane</location>
    </subcellularLocation>
</comment>
<dbReference type="Gene3D" id="3.40.50.1240">
    <property type="entry name" value="Phosphoglycerate mutase-like"/>
    <property type="match status" value="1"/>
</dbReference>